<evidence type="ECO:0000256" key="3">
    <source>
        <dbReference type="ARBA" id="ARBA00021428"/>
    </source>
</evidence>
<dbReference type="Gene3D" id="3.65.10.20">
    <property type="entry name" value="RNA 3'-terminal phosphate cyclase domain"/>
    <property type="match status" value="1"/>
</dbReference>
<dbReference type="PIRSF" id="PIRSF005378">
    <property type="entry name" value="RNA3'_term_phos_cycl_euk"/>
    <property type="match status" value="1"/>
</dbReference>
<feature type="binding site" evidence="8">
    <location>
        <position position="103"/>
    </location>
    <ligand>
        <name>ATP</name>
        <dbReference type="ChEBI" id="CHEBI:30616"/>
    </ligand>
</feature>
<dbReference type="NCBIfam" id="TIGR03399">
    <property type="entry name" value="RNA_3prim_cycl"/>
    <property type="match status" value="1"/>
</dbReference>
<dbReference type="InterPro" id="IPR017770">
    <property type="entry name" value="RNA3'_term_phos_cyc_type_1"/>
</dbReference>
<dbReference type="InterPro" id="IPR020719">
    <property type="entry name" value="RNA3'_term_phos_cycl-like_CS"/>
</dbReference>
<dbReference type="Gene3D" id="3.30.360.20">
    <property type="entry name" value="RNA 3'-terminal phosphate cyclase, insert domain"/>
    <property type="match status" value="1"/>
</dbReference>
<accession>A0A821NPE7</accession>
<dbReference type="EMBL" id="CAJOBZ010000005">
    <property type="protein sequence ID" value="CAF4788433.1"/>
    <property type="molecule type" value="Genomic_DNA"/>
</dbReference>
<dbReference type="AlphaFoldDB" id="A0A821NPE7"/>
<dbReference type="PROSITE" id="PS01287">
    <property type="entry name" value="RTC"/>
    <property type="match status" value="1"/>
</dbReference>
<keyword evidence="8" id="KW-0067">ATP-binding</keyword>
<dbReference type="Proteomes" id="UP000663880">
    <property type="component" value="Unassembled WGS sequence"/>
</dbReference>
<comment type="caution">
    <text evidence="11">The sequence shown here is derived from an EMBL/GenBank/DDBJ whole genome shotgun (WGS) entry which is preliminary data.</text>
</comment>
<comment type="catalytic activity">
    <reaction evidence="6">
        <text>a 3'-end 3'-phospho-ribonucleotide-RNA + ATP = a 3'-end 2',3'-cyclophospho-ribonucleotide-RNA + AMP + diphosphate</text>
        <dbReference type="Rhea" id="RHEA:23976"/>
        <dbReference type="Rhea" id="RHEA-COMP:10463"/>
        <dbReference type="Rhea" id="RHEA-COMP:10464"/>
        <dbReference type="ChEBI" id="CHEBI:30616"/>
        <dbReference type="ChEBI" id="CHEBI:33019"/>
        <dbReference type="ChEBI" id="CHEBI:83062"/>
        <dbReference type="ChEBI" id="CHEBI:83064"/>
        <dbReference type="ChEBI" id="CHEBI:456215"/>
        <dbReference type="EC" id="6.5.1.4"/>
    </reaction>
</comment>
<sequence>MTEILDIDGSVLEGGGQILRNSISLSAILGIPVRVKNIRAGRKKPGLAAQHLKGIQLVAEMCQAKLSGAHIGSTDIQFIPGKIRGGQYLAHIQTAGSVSLLLQVALPCALMADSPVILDLKGGTNVDMAPQIDYMNEIFRENLKHFGAKYSWKLIKRGYFPRGGGHVQVTVNPIPSLKGVTFHDRLYRGPHFVNIWSFVAGNLPVKIAYEMANGAKDKIDIIEHPVYTNCIKDQQYVQNNCSGILLWSYLGTGCVLGADALFKGPIDPFEAGQKIGADFMNLIHSGVSLDSHAQDQMILYMCLADGKSIVHTGEITLHTKTAIHIAETIAKIKFTIRPDGDKNFIECTGLGIFNKNISIND</sequence>
<dbReference type="InterPro" id="IPR036553">
    <property type="entry name" value="RPTC_insert"/>
</dbReference>
<dbReference type="Pfam" id="PF01137">
    <property type="entry name" value="RTC"/>
    <property type="match status" value="1"/>
</dbReference>
<dbReference type="GO" id="GO:0003963">
    <property type="term" value="F:RNA-3'-phosphate cyclase activity"/>
    <property type="evidence" value="ECO:0007669"/>
    <property type="project" value="UniProtKB-EC"/>
</dbReference>
<evidence type="ECO:0000256" key="5">
    <source>
        <dbReference type="ARBA" id="ARBA00022741"/>
    </source>
</evidence>
<protein>
    <recommendedName>
        <fullName evidence="3">RNA 3'-terminal phosphate cyclase</fullName>
        <ecNumber evidence="2">6.5.1.4</ecNumber>
    </recommendedName>
</protein>
<evidence type="ECO:0000259" key="10">
    <source>
        <dbReference type="Pfam" id="PF05189"/>
    </source>
</evidence>
<feature type="binding site" evidence="8">
    <location>
        <begin position="292"/>
        <end position="296"/>
    </location>
    <ligand>
        <name>ATP</name>
        <dbReference type="ChEBI" id="CHEBI:30616"/>
    </ligand>
</feature>
<dbReference type="Pfam" id="PF05189">
    <property type="entry name" value="RTC_insert"/>
    <property type="match status" value="1"/>
</dbReference>
<feature type="domain" description="RNA 3'-terminal phosphate cyclase" evidence="9">
    <location>
        <begin position="12"/>
        <end position="336"/>
    </location>
</feature>
<evidence type="ECO:0000313" key="11">
    <source>
        <dbReference type="EMBL" id="CAF4788433.1"/>
    </source>
</evidence>
<dbReference type="GO" id="GO:0005524">
    <property type="term" value="F:ATP binding"/>
    <property type="evidence" value="ECO:0007669"/>
    <property type="project" value="UniProtKB-KW"/>
</dbReference>
<dbReference type="PANTHER" id="PTHR11096">
    <property type="entry name" value="RNA 3' TERMINAL PHOSPHATE CYCLASE"/>
    <property type="match status" value="1"/>
</dbReference>
<dbReference type="PANTHER" id="PTHR11096:SF0">
    <property type="entry name" value="RNA 3'-TERMINAL PHOSPHATE CYCLASE"/>
    <property type="match status" value="1"/>
</dbReference>
<evidence type="ECO:0000259" key="9">
    <source>
        <dbReference type="Pfam" id="PF01137"/>
    </source>
</evidence>
<dbReference type="InterPro" id="IPR023797">
    <property type="entry name" value="RNA3'_phos_cyclase_dom"/>
</dbReference>
<evidence type="ECO:0000256" key="6">
    <source>
        <dbReference type="ARBA" id="ARBA00024481"/>
    </source>
</evidence>
<dbReference type="InterPro" id="IPR013792">
    <property type="entry name" value="RNA3'P_cycl/enolpyr_Trfase_a/b"/>
</dbReference>
<evidence type="ECO:0000256" key="1">
    <source>
        <dbReference type="ARBA" id="ARBA00009206"/>
    </source>
</evidence>
<comment type="similarity">
    <text evidence="1">Belongs to the RNA 3'-terminal cyclase family. Type 1 subfamily.</text>
</comment>
<evidence type="ECO:0000256" key="2">
    <source>
        <dbReference type="ARBA" id="ARBA00012725"/>
    </source>
</evidence>
<evidence type="ECO:0000256" key="8">
    <source>
        <dbReference type="PIRSR" id="PIRSR005378-2"/>
    </source>
</evidence>
<dbReference type="InterPro" id="IPR037136">
    <property type="entry name" value="RNA3'_phos_cyclase_dom_sf"/>
</dbReference>
<dbReference type="OrthoDB" id="25029at2759"/>
<dbReference type="InterPro" id="IPR013791">
    <property type="entry name" value="RNA3'-term_phos_cycl_insert"/>
</dbReference>
<dbReference type="GO" id="GO:0005634">
    <property type="term" value="C:nucleus"/>
    <property type="evidence" value="ECO:0007669"/>
    <property type="project" value="TreeGrafter"/>
</dbReference>
<dbReference type="GO" id="GO:0006396">
    <property type="term" value="P:RNA processing"/>
    <property type="evidence" value="ECO:0007669"/>
    <property type="project" value="InterPro"/>
</dbReference>
<keyword evidence="4" id="KW-0436">Ligase</keyword>
<organism evidence="11 12">
    <name type="scientific">Pieris macdunnoughi</name>
    <dbReference type="NCBI Taxonomy" id="345717"/>
    <lineage>
        <taxon>Eukaryota</taxon>
        <taxon>Metazoa</taxon>
        <taxon>Ecdysozoa</taxon>
        <taxon>Arthropoda</taxon>
        <taxon>Hexapoda</taxon>
        <taxon>Insecta</taxon>
        <taxon>Pterygota</taxon>
        <taxon>Neoptera</taxon>
        <taxon>Endopterygota</taxon>
        <taxon>Lepidoptera</taxon>
        <taxon>Glossata</taxon>
        <taxon>Ditrysia</taxon>
        <taxon>Papilionoidea</taxon>
        <taxon>Pieridae</taxon>
        <taxon>Pierinae</taxon>
        <taxon>Pieris</taxon>
    </lineage>
</organism>
<evidence type="ECO:0000256" key="4">
    <source>
        <dbReference type="ARBA" id="ARBA00022598"/>
    </source>
</evidence>
<evidence type="ECO:0000256" key="7">
    <source>
        <dbReference type="PIRSR" id="PIRSR005378-1"/>
    </source>
</evidence>
<feature type="active site" description="Tele-AMP-histidine intermediate" evidence="7">
    <location>
        <position position="318"/>
    </location>
</feature>
<gene>
    <name evidence="11" type="ORF">PMACD_LOCUS2745</name>
</gene>
<proteinExistence type="inferred from homology"/>
<dbReference type="SUPFAM" id="SSF55205">
    <property type="entry name" value="EPT/RTPC-like"/>
    <property type="match status" value="2"/>
</dbReference>
<dbReference type="EC" id="6.5.1.4" evidence="2"/>
<reference evidence="11" key="1">
    <citation type="submission" date="2021-02" db="EMBL/GenBank/DDBJ databases">
        <authorList>
            <person name="Steward A R."/>
        </authorList>
    </citation>
    <scope>NUCLEOTIDE SEQUENCE</scope>
</reference>
<keyword evidence="5 8" id="KW-0547">Nucleotide-binding</keyword>
<evidence type="ECO:0000313" key="12">
    <source>
        <dbReference type="Proteomes" id="UP000663880"/>
    </source>
</evidence>
<dbReference type="InterPro" id="IPR000228">
    <property type="entry name" value="RNA3'_term_phos_cyc"/>
</dbReference>
<name>A0A821NPE7_9NEOP</name>
<keyword evidence="12" id="KW-1185">Reference proteome</keyword>
<feature type="domain" description="RNA 3'-terminal phosphate cyclase insert" evidence="10">
    <location>
        <begin position="193"/>
        <end position="277"/>
    </location>
</feature>